<dbReference type="Gene3D" id="3.40.50.720">
    <property type="entry name" value="NAD(P)-binding Rossmann-like Domain"/>
    <property type="match status" value="1"/>
</dbReference>
<feature type="non-terminal residue" evidence="3">
    <location>
        <position position="1"/>
    </location>
</feature>
<dbReference type="AlphaFoldDB" id="A0A381Y8W7"/>
<dbReference type="InterPro" id="IPR055170">
    <property type="entry name" value="GFO_IDH_MocA-like_dom"/>
</dbReference>
<dbReference type="PANTHER" id="PTHR43377">
    <property type="entry name" value="BILIVERDIN REDUCTASE A"/>
    <property type="match status" value="1"/>
</dbReference>
<evidence type="ECO:0000259" key="1">
    <source>
        <dbReference type="Pfam" id="PF01408"/>
    </source>
</evidence>
<dbReference type="GO" id="GO:0000166">
    <property type="term" value="F:nucleotide binding"/>
    <property type="evidence" value="ECO:0007669"/>
    <property type="project" value="InterPro"/>
</dbReference>
<dbReference type="InterPro" id="IPR000683">
    <property type="entry name" value="Gfo/Idh/MocA-like_OxRdtase_N"/>
</dbReference>
<evidence type="ECO:0000259" key="2">
    <source>
        <dbReference type="Pfam" id="PF22725"/>
    </source>
</evidence>
<dbReference type="InterPro" id="IPR051450">
    <property type="entry name" value="Gfo/Idh/MocA_Oxidoreductases"/>
</dbReference>
<dbReference type="SUPFAM" id="SSF55347">
    <property type="entry name" value="Glyceraldehyde-3-phosphate dehydrogenase-like, C-terminal domain"/>
    <property type="match status" value="1"/>
</dbReference>
<reference evidence="3" key="1">
    <citation type="submission" date="2018-05" db="EMBL/GenBank/DDBJ databases">
        <authorList>
            <person name="Lanie J.A."/>
            <person name="Ng W.-L."/>
            <person name="Kazmierczak K.M."/>
            <person name="Andrzejewski T.M."/>
            <person name="Davidsen T.M."/>
            <person name="Wayne K.J."/>
            <person name="Tettelin H."/>
            <person name="Glass J.I."/>
            <person name="Rusch D."/>
            <person name="Podicherti R."/>
            <person name="Tsui H.-C.T."/>
            <person name="Winkler M.E."/>
        </authorList>
    </citation>
    <scope>NUCLEOTIDE SEQUENCE</scope>
</reference>
<sequence>VTKVLFIGLGSIGQRHLRNLRHLLGDSVEIIAYRERRTVPMLNDQQEVIENRSISAEYQLREINTLDEALLEKPDIALIANPSSMHVETAIKAAEVGCHLFIEKPLGVQHEGVVELIELVEKRRLVSFVAYQFRFHPGLQKIFRWLQEQRIGKLISAHIVNGEYLPNFHPYEDYRVSYAARKDLGGGCILTQIHEFDYIYWLFGIARRIFSIGGQLSDLELDVEDAVTILMECRFRRAVLPVSLCLNYVQSPPRRTCTIIGTEGRIEWDFLTGRLELQSSESDSVELYDFSYLNRNDLFLFELEHFLQCVSDKSDPLVNLRSGYESLRMALAARASLESGKVQILN</sequence>
<dbReference type="Pfam" id="PF01408">
    <property type="entry name" value="GFO_IDH_MocA"/>
    <property type="match status" value="1"/>
</dbReference>
<feature type="domain" description="Gfo/Idh/MocA-like oxidoreductase N-terminal" evidence="1">
    <location>
        <begin position="3"/>
        <end position="130"/>
    </location>
</feature>
<evidence type="ECO:0008006" key="4">
    <source>
        <dbReference type="Google" id="ProtNLM"/>
    </source>
</evidence>
<dbReference type="Pfam" id="PF22725">
    <property type="entry name" value="GFO_IDH_MocA_C3"/>
    <property type="match status" value="1"/>
</dbReference>
<organism evidence="3">
    <name type="scientific">marine metagenome</name>
    <dbReference type="NCBI Taxonomy" id="408172"/>
    <lineage>
        <taxon>unclassified sequences</taxon>
        <taxon>metagenomes</taxon>
        <taxon>ecological metagenomes</taxon>
    </lineage>
</organism>
<proteinExistence type="predicted"/>
<feature type="domain" description="GFO/IDH/MocA-like oxidoreductase" evidence="2">
    <location>
        <begin position="140"/>
        <end position="267"/>
    </location>
</feature>
<dbReference type="PANTHER" id="PTHR43377:SF1">
    <property type="entry name" value="BILIVERDIN REDUCTASE A"/>
    <property type="match status" value="1"/>
</dbReference>
<evidence type="ECO:0000313" key="3">
    <source>
        <dbReference type="EMBL" id="SVA73454.1"/>
    </source>
</evidence>
<dbReference type="InterPro" id="IPR036291">
    <property type="entry name" value="NAD(P)-bd_dom_sf"/>
</dbReference>
<dbReference type="EMBL" id="UINC01017653">
    <property type="protein sequence ID" value="SVA73454.1"/>
    <property type="molecule type" value="Genomic_DNA"/>
</dbReference>
<gene>
    <name evidence="3" type="ORF">METZ01_LOCUS126308</name>
</gene>
<dbReference type="SUPFAM" id="SSF51735">
    <property type="entry name" value="NAD(P)-binding Rossmann-fold domains"/>
    <property type="match status" value="1"/>
</dbReference>
<name>A0A381Y8W7_9ZZZZ</name>
<dbReference type="Gene3D" id="3.30.360.10">
    <property type="entry name" value="Dihydrodipicolinate Reductase, domain 2"/>
    <property type="match status" value="1"/>
</dbReference>
<accession>A0A381Y8W7</accession>
<protein>
    <recommendedName>
        <fullName evidence="4">Gfo/Idh/MocA-like oxidoreductase N-terminal domain-containing protein</fullName>
    </recommendedName>
</protein>